<keyword evidence="2" id="KW-0490">MHC I</keyword>
<keyword evidence="5" id="KW-0391">Immunity</keyword>
<evidence type="ECO:0000256" key="7">
    <source>
        <dbReference type="ARBA" id="ARBA00023136"/>
    </source>
</evidence>
<dbReference type="InterPro" id="IPR011161">
    <property type="entry name" value="MHC_I-like_Ag-recog"/>
</dbReference>
<comment type="similarity">
    <text evidence="10">Belongs to the MHC class I family.</text>
</comment>
<dbReference type="Pfam" id="PF07654">
    <property type="entry name" value="C1-set"/>
    <property type="match status" value="1"/>
</dbReference>
<evidence type="ECO:0000256" key="4">
    <source>
        <dbReference type="ARBA" id="ARBA00022729"/>
    </source>
</evidence>
<evidence type="ECO:0000256" key="12">
    <source>
        <dbReference type="SAM" id="SignalP"/>
    </source>
</evidence>
<dbReference type="Gene3D" id="3.30.500.10">
    <property type="entry name" value="MHC class I-like antigen recognition-like"/>
    <property type="match status" value="1"/>
</dbReference>
<dbReference type="Proteomes" id="UP001652642">
    <property type="component" value="Chromosome 2"/>
</dbReference>
<dbReference type="RefSeq" id="XP_072844006.1">
    <property type="nucleotide sequence ID" value="XM_072987905.1"/>
</dbReference>
<name>A0ABM5FF26_9SAUR</name>
<reference evidence="15" key="2">
    <citation type="submission" date="2025-08" db="UniProtKB">
        <authorList>
            <consortium name="RefSeq"/>
        </authorList>
    </citation>
    <scope>IDENTIFICATION</scope>
</reference>
<organism evidence="14 15">
    <name type="scientific">Pogona vitticeps</name>
    <name type="common">central bearded dragon</name>
    <dbReference type="NCBI Taxonomy" id="103695"/>
    <lineage>
        <taxon>Eukaryota</taxon>
        <taxon>Metazoa</taxon>
        <taxon>Chordata</taxon>
        <taxon>Craniata</taxon>
        <taxon>Vertebrata</taxon>
        <taxon>Euteleostomi</taxon>
        <taxon>Lepidosauria</taxon>
        <taxon>Squamata</taxon>
        <taxon>Bifurcata</taxon>
        <taxon>Unidentata</taxon>
        <taxon>Episquamata</taxon>
        <taxon>Toxicofera</taxon>
        <taxon>Iguania</taxon>
        <taxon>Acrodonta</taxon>
        <taxon>Agamidae</taxon>
        <taxon>Amphibolurinae</taxon>
        <taxon>Pogona</taxon>
    </lineage>
</organism>
<keyword evidence="8" id="KW-1015">Disulfide bond</keyword>
<dbReference type="PRINTS" id="PR01638">
    <property type="entry name" value="MHCCLASSI"/>
</dbReference>
<evidence type="ECO:0000256" key="2">
    <source>
        <dbReference type="ARBA" id="ARBA00022451"/>
    </source>
</evidence>
<dbReference type="InterPro" id="IPR007110">
    <property type="entry name" value="Ig-like_dom"/>
</dbReference>
<gene>
    <name evidence="15" type="primary">LOC110070923</name>
</gene>
<feature type="signal peptide" evidence="12">
    <location>
        <begin position="1"/>
        <end position="22"/>
    </location>
</feature>
<evidence type="ECO:0000256" key="11">
    <source>
        <dbReference type="SAM" id="Phobius"/>
    </source>
</evidence>
<feature type="transmembrane region" description="Helical" evidence="11">
    <location>
        <begin position="321"/>
        <end position="343"/>
    </location>
</feature>
<feature type="chain" id="PRO_5046450459" evidence="12">
    <location>
        <begin position="23"/>
        <end position="352"/>
    </location>
</feature>
<evidence type="ECO:0000259" key="13">
    <source>
        <dbReference type="PROSITE" id="PS50835"/>
    </source>
</evidence>
<keyword evidence="14" id="KW-1185">Reference proteome</keyword>
<accession>A0ABM5FF26</accession>
<evidence type="ECO:0000256" key="1">
    <source>
        <dbReference type="ARBA" id="ARBA00004479"/>
    </source>
</evidence>
<comment type="subcellular location">
    <subcellularLocation>
        <location evidence="1">Membrane</location>
        <topology evidence="1">Single-pass type I membrane protein</topology>
    </subcellularLocation>
</comment>
<dbReference type="InterPro" id="IPR037055">
    <property type="entry name" value="MHC_I-like_Ag-recog_sf"/>
</dbReference>
<evidence type="ECO:0000313" key="15">
    <source>
        <dbReference type="RefSeq" id="XP_072844006.1"/>
    </source>
</evidence>
<keyword evidence="9" id="KW-0325">Glycoprotein</keyword>
<reference evidence="14" key="1">
    <citation type="submission" date="2025-05" db="UniProtKB">
        <authorList>
            <consortium name="RefSeq"/>
        </authorList>
    </citation>
    <scope>NUCLEOTIDE SEQUENCE [LARGE SCALE GENOMIC DNA]</scope>
</reference>
<evidence type="ECO:0000256" key="5">
    <source>
        <dbReference type="ARBA" id="ARBA00022859"/>
    </source>
</evidence>
<proteinExistence type="inferred from homology"/>
<feature type="domain" description="Ig-like" evidence="13">
    <location>
        <begin position="222"/>
        <end position="310"/>
    </location>
</feature>
<dbReference type="CDD" id="cd07698">
    <property type="entry name" value="IgC1_MHC_I_alpha3"/>
    <property type="match status" value="1"/>
</dbReference>
<evidence type="ECO:0000256" key="3">
    <source>
        <dbReference type="ARBA" id="ARBA00022692"/>
    </source>
</evidence>
<keyword evidence="4 12" id="KW-0732">Signal</keyword>
<dbReference type="Gene3D" id="2.60.40.10">
    <property type="entry name" value="Immunoglobulins"/>
    <property type="match status" value="1"/>
</dbReference>
<keyword evidence="7 11" id="KW-0472">Membrane</keyword>
<evidence type="ECO:0000256" key="8">
    <source>
        <dbReference type="ARBA" id="ARBA00023157"/>
    </source>
</evidence>
<protein>
    <submittedName>
        <fullName evidence="15">Major histocompatibility complex class I-related gene protein-like</fullName>
    </submittedName>
</protein>
<evidence type="ECO:0000256" key="6">
    <source>
        <dbReference type="ARBA" id="ARBA00022989"/>
    </source>
</evidence>
<dbReference type="PANTHER" id="PTHR16675">
    <property type="entry name" value="MHC CLASS I-RELATED"/>
    <property type="match status" value="1"/>
</dbReference>
<evidence type="ECO:0000256" key="10">
    <source>
        <dbReference type="RuleBase" id="RU004439"/>
    </source>
</evidence>
<dbReference type="InterPro" id="IPR003597">
    <property type="entry name" value="Ig_C1-set"/>
</dbReference>
<keyword evidence="6 11" id="KW-1133">Transmembrane helix</keyword>
<keyword evidence="3 11" id="KW-0812">Transmembrane</keyword>
<evidence type="ECO:0000256" key="9">
    <source>
        <dbReference type="ARBA" id="ARBA00023180"/>
    </source>
</evidence>
<dbReference type="SMART" id="SM00407">
    <property type="entry name" value="IGc1"/>
    <property type="match status" value="1"/>
</dbReference>
<sequence length="352" mass="40263">MALRLWLAVAGVALLLGAPGLALPPGTEGPPPAALGSSSHSLRYFCTAVSEPSQQLPHFITVGYVDDQPFTEYDSITRRRQPRAPWIKKVEEDDPRYWDRNTQIAQNNEQVFRRNLEILRNRYNQSGGFHILQYMYGCELRKDGSKRGHFQHAYNGRDFLRFDIETLTWMAVDPTAQITQRKWEAEPAVAQRKKAYLEEECIAWLRRYLDYGKETLLRTEAPLGKVTRTFVSKGREMLVCQAHGFYPKEIEATWRKGGEIMEQDTFRRSVAPNADGTYHAWLSIEINPEDRDLYRCHIDHTGLTEPLVVAWEVLSDNVRHIVGIVFGVLAALLLMAAGIIFFLRCKQQGGPL</sequence>
<dbReference type="InterPro" id="IPR001039">
    <property type="entry name" value="MHC_I_a_a1/a2"/>
</dbReference>
<dbReference type="PANTHER" id="PTHR16675:SF242">
    <property type="entry name" value="MAJOR HISTOCOMPATIBILITY COMPLEX CLASS I-RELATED GENE PROTEIN"/>
    <property type="match status" value="1"/>
</dbReference>
<dbReference type="InterPro" id="IPR050208">
    <property type="entry name" value="MHC_class-I_related"/>
</dbReference>
<dbReference type="PROSITE" id="PS50835">
    <property type="entry name" value="IG_LIKE"/>
    <property type="match status" value="1"/>
</dbReference>
<dbReference type="InterPro" id="IPR011162">
    <property type="entry name" value="MHC_I/II-like_Ag-recog"/>
</dbReference>
<evidence type="ECO:0000313" key="14">
    <source>
        <dbReference type="Proteomes" id="UP001652642"/>
    </source>
</evidence>
<dbReference type="Pfam" id="PF00129">
    <property type="entry name" value="MHC_I"/>
    <property type="match status" value="1"/>
</dbReference>
<dbReference type="GeneID" id="110070923"/>
<dbReference type="SUPFAM" id="SSF48726">
    <property type="entry name" value="Immunoglobulin"/>
    <property type="match status" value="1"/>
</dbReference>
<dbReference type="InterPro" id="IPR036179">
    <property type="entry name" value="Ig-like_dom_sf"/>
</dbReference>
<dbReference type="SUPFAM" id="SSF54452">
    <property type="entry name" value="MHC antigen-recognition domain"/>
    <property type="match status" value="1"/>
</dbReference>
<dbReference type="InterPro" id="IPR013783">
    <property type="entry name" value="Ig-like_fold"/>
</dbReference>